<proteinExistence type="inferred from homology"/>
<accession>D8LZN6</accession>
<reference evidence="3" key="1">
    <citation type="submission" date="2010-02" db="EMBL/GenBank/DDBJ databases">
        <title>Sequencing and annotation of the Blastocystis hominis genome.</title>
        <authorList>
            <person name="Wincker P."/>
        </authorList>
    </citation>
    <scope>NUCLEOTIDE SEQUENCE</scope>
    <source>
        <strain evidence="3">Singapore isolate B</strain>
    </source>
</reference>
<name>D8LZN6_BLAHO</name>
<dbReference type="AlphaFoldDB" id="D8LZN6"/>
<evidence type="ECO:0000256" key="1">
    <source>
        <dbReference type="ARBA" id="ARBA00049360"/>
    </source>
</evidence>
<dbReference type="GeneID" id="24918713"/>
<dbReference type="InterPro" id="IPR004000">
    <property type="entry name" value="Actin"/>
</dbReference>
<gene>
    <name evidence="3" type="ORF">GSBLH_T00001460001</name>
</gene>
<keyword evidence="4" id="KW-1185">Reference proteome</keyword>
<dbReference type="Pfam" id="PF00022">
    <property type="entry name" value="Actin"/>
    <property type="match status" value="1"/>
</dbReference>
<evidence type="ECO:0000313" key="3">
    <source>
        <dbReference type="EMBL" id="CBK21275.2"/>
    </source>
</evidence>
<dbReference type="Proteomes" id="UP000008312">
    <property type="component" value="Unassembled WGS sequence"/>
</dbReference>
<dbReference type="Gene3D" id="3.90.640.10">
    <property type="entry name" value="Actin, Chain A, domain 4"/>
    <property type="match status" value="1"/>
</dbReference>
<dbReference type="PANTHER" id="PTHR11937">
    <property type="entry name" value="ACTIN"/>
    <property type="match status" value="1"/>
</dbReference>
<dbReference type="OMA" id="IAYRRCH"/>
<dbReference type="SUPFAM" id="SSF53067">
    <property type="entry name" value="Actin-like ATPase domain"/>
    <property type="match status" value="2"/>
</dbReference>
<sequence>MYCSDETGGIVVDIGSSSIKMGYGGEDAPKAVYPSSYGYNIQDPSAFYLGTLDLNTRRDQMDISPCLVDGKITNFDALEKLLQYGVSSGLHYNASEHPLFIVVDPFFYNEQLFKLAELAFEKLGFPAIYFMKSSSCIGFSLGKTTCLSVDFGASGIRVVPVFDGYSLMMSSVVSPYGGNYLNQLLSEKLKSKEIQVTAPCFIKKQTVEGVVANIQKIQFPNTRPSFVTYSQMNIIRDMKECCFRLAPKPLSQAPPPSTPISYTLPDNMEVHLDQDSYYIPEVMMVGTGTVREKTQPLPDTMFQCVQKCDVDIRKELTNNVVLAGGGACMKGLSDRLNYELGKLFNSVRRGRGLYLTEPIYSPFNAWTGGSIICSLGSFQQLWISKSEYHEKGNEIVLNRC</sequence>
<dbReference type="Gene3D" id="3.30.420.40">
    <property type="match status" value="2"/>
</dbReference>
<dbReference type="EMBL" id="FN668641">
    <property type="protein sequence ID" value="CBK21275.2"/>
    <property type="molecule type" value="Genomic_DNA"/>
</dbReference>
<evidence type="ECO:0000256" key="2">
    <source>
        <dbReference type="RuleBase" id="RU000487"/>
    </source>
</evidence>
<dbReference type="RefSeq" id="XP_012895323.1">
    <property type="nucleotide sequence ID" value="XM_013039869.1"/>
</dbReference>
<dbReference type="InterPro" id="IPR043129">
    <property type="entry name" value="ATPase_NBD"/>
</dbReference>
<comment type="similarity">
    <text evidence="2">Belongs to the actin family.</text>
</comment>
<comment type="catalytic activity">
    <reaction evidence="1">
        <text>ATP + H2O = ADP + phosphate + H(+)</text>
        <dbReference type="Rhea" id="RHEA:13065"/>
        <dbReference type="ChEBI" id="CHEBI:15377"/>
        <dbReference type="ChEBI" id="CHEBI:15378"/>
        <dbReference type="ChEBI" id="CHEBI:30616"/>
        <dbReference type="ChEBI" id="CHEBI:43474"/>
        <dbReference type="ChEBI" id="CHEBI:456216"/>
    </reaction>
</comment>
<dbReference type="SMART" id="SM00268">
    <property type="entry name" value="ACTIN"/>
    <property type="match status" value="1"/>
</dbReference>
<organism evidence="3">
    <name type="scientific">Blastocystis hominis</name>
    <dbReference type="NCBI Taxonomy" id="12968"/>
    <lineage>
        <taxon>Eukaryota</taxon>
        <taxon>Sar</taxon>
        <taxon>Stramenopiles</taxon>
        <taxon>Bigyra</taxon>
        <taxon>Opalozoa</taxon>
        <taxon>Opalinata</taxon>
        <taxon>Blastocystidae</taxon>
        <taxon>Blastocystis</taxon>
    </lineage>
</organism>
<evidence type="ECO:0000313" key="4">
    <source>
        <dbReference type="Proteomes" id="UP000008312"/>
    </source>
</evidence>
<evidence type="ECO:0008006" key="5">
    <source>
        <dbReference type="Google" id="ProtNLM"/>
    </source>
</evidence>
<dbReference type="InParanoid" id="D8LZN6"/>
<dbReference type="OrthoDB" id="5132116at2759"/>
<protein>
    <recommendedName>
        <fullName evidence="5">Actin</fullName>
    </recommendedName>
</protein>